<sequence length="58" mass="6344">VIGDNVNLGTRLCRTAKAGEIIQAGSGSVLLDKNNYALEKLEQINVKGKKDKIIIYRT</sequence>
<protein>
    <submittedName>
        <fullName evidence="1">Uncharacterized protein</fullName>
    </submittedName>
</protein>
<proteinExistence type="predicted"/>
<dbReference type="EMBL" id="UINC01004085">
    <property type="protein sequence ID" value="SVA11664.1"/>
    <property type="molecule type" value="Genomic_DNA"/>
</dbReference>
<evidence type="ECO:0000313" key="1">
    <source>
        <dbReference type="EMBL" id="SVA11664.1"/>
    </source>
</evidence>
<dbReference type="SUPFAM" id="SSF55073">
    <property type="entry name" value="Nucleotide cyclase"/>
    <property type="match status" value="1"/>
</dbReference>
<feature type="non-terminal residue" evidence="1">
    <location>
        <position position="1"/>
    </location>
</feature>
<organism evidence="1">
    <name type="scientific">marine metagenome</name>
    <dbReference type="NCBI Taxonomy" id="408172"/>
    <lineage>
        <taxon>unclassified sequences</taxon>
        <taxon>metagenomes</taxon>
        <taxon>ecological metagenomes</taxon>
    </lineage>
</organism>
<dbReference type="InterPro" id="IPR029787">
    <property type="entry name" value="Nucleotide_cyclase"/>
</dbReference>
<gene>
    <name evidence="1" type="ORF">METZ01_LOCUS64518</name>
</gene>
<reference evidence="1" key="1">
    <citation type="submission" date="2018-05" db="EMBL/GenBank/DDBJ databases">
        <authorList>
            <person name="Lanie J.A."/>
            <person name="Ng W.-L."/>
            <person name="Kazmierczak K.M."/>
            <person name="Andrzejewski T.M."/>
            <person name="Davidsen T.M."/>
            <person name="Wayne K.J."/>
            <person name="Tettelin H."/>
            <person name="Glass J.I."/>
            <person name="Rusch D."/>
            <person name="Podicherti R."/>
            <person name="Tsui H.-C.T."/>
            <person name="Winkler M.E."/>
        </authorList>
    </citation>
    <scope>NUCLEOTIDE SEQUENCE</scope>
</reference>
<accession>A0A381T7E3</accession>
<dbReference type="Gene3D" id="3.30.70.1230">
    <property type="entry name" value="Nucleotide cyclase"/>
    <property type="match status" value="1"/>
</dbReference>
<dbReference type="AlphaFoldDB" id="A0A381T7E3"/>
<name>A0A381T7E3_9ZZZZ</name>